<dbReference type="PATRIC" id="fig|1423.173.peg.2025"/>
<organism evidence="3 5">
    <name type="scientific">Bacillus subtilis</name>
    <dbReference type="NCBI Taxonomy" id="1423"/>
    <lineage>
        <taxon>Bacteria</taxon>
        <taxon>Bacillati</taxon>
        <taxon>Bacillota</taxon>
        <taxon>Bacilli</taxon>
        <taxon>Bacillales</taxon>
        <taxon>Bacillaceae</taxon>
        <taxon>Bacillus</taxon>
    </lineage>
</organism>
<dbReference type="EMBL" id="CP120576">
    <property type="protein sequence ID" value="WEY83362.1"/>
    <property type="molecule type" value="Genomic_DNA"/>
</dbReference>
<dbReference type="GO" id="GO:0019213">
    <property type="term" value="F:deacetylase activity"/>
    <property type="evidence" value="ECO:0007669"/>
    <property type="project" value="InterPro"/>
</dbReference>
<dbReference type="Proteomes" id="UP000032247">
    <property type="component" value="Unassembled WGS sequence"/>
</dbReference>
<dbReference type="Proteomes" id="UP001214898">
    <property type="component" value="Chromosome"/>
</dbReference>
<reference evidence="3 5" key="1">
    <citation type="submission" date="2014-12" db="EMBL/GenBank/DDBJ databases">
        <title>Comparative genome analysis of Bacillus coagulans HM-08, Clostridium butyricum HM-68, Bacillus subtilis HM-66 and Bacillus licheniformis BL-09.</title>
        <authorList>
            <person name="Zhang H."/>
        </authorList>
    </citation>
    <scope>NUCLEOTIDE SEQUENCE [LARGE SCALE GENOMIC DNA]</scope>
    <source>
        <strain evidence="3 5">HM-66</strain>
    </source>
</reference>
<protein>
    <submittedName>
        <fullName evidence="4">Bacillithiol biosynthesis deacetylase BshB1</fullName>
    </submittedName>
</protein>
<gene>
    <name evidence="4" type="primary">bshB1</name>
    <name evidence="4" type="ORF">P5633_13070</name>
    <name evidence="3" type="ORF">SC09_Contig24orf00341</name>
</gene>
<evidence type="ECO:0000313" key="4">
    <source>
        <dbReference type="EMBL" id="WEY83362.1"/>
    </source>
</evidence>
<proteinExistence type="predicted"/>
<evidence type="ECO:0000313" key="3">
    <source>
        <dbReference type="EMBL" id="KIU11376.1"/>
    </source>
</evidence>
<dbReference type="AlphaFoldDB" id="A0A0D1L6H5"/>
<dbReference type="SUPFAM" id="SSF102588">
    <property type="entry name" value="LmbE-like"/>
    <property type="match status" value="1"/>
</dbReference>
<dbReference type="PANTHER" id="PTHR12993:SF30">
    <property type="entry name" value="N-ACETYL-ALPHA-D-GLUCOSAMINYL L-MALATE DEACETYLASE 1"/>
    <property type="match status" value="1"/>
</dbReference>
<sequence length="236" mass="26180">MYNADVLAFGAHSDDVEIGMGGTIAKFVKQGKKVMICDLTEAELSSNGTVSLRKEEAAEAARILGADKRIQLTLPDRGLIMSDQAIRSIVTVIRTCRPKAVFMPYKKDRHPDHGNAAALVEEAIFSAGIHKYKDEKSLPAHKVSKVYYYMINGFHQPDFVIDISDTIEAKKQSLNAYKSQFIPSKDSVSTPLTNGYIEIVEAREKLYGKEAGVEYAEGFFSKRMLMLDHDVLGGEQ</sequence>
<dbReference type="NCBIfam" id="TIGR04001">
    <property type="entry name" value="thiol_BshB1"/>
    <property type="match status" value="1"/>
</dbReference>
<dbReference type="PANTHER" id="PTHR12993">
    <property type="entry name" value="N-ACETYLGLUCOSAMINYL-PHOSPHATIDYLINOSITOL DE-N-ACETYLASE-RELATED"/>
    <property type="match status" value="1"/>
</dbReference>
<dbReference type="GO" id="GO:0016811">
    <property type="term" value="F:hydrolase activity, acting on carbon-nitrogen (but not peptide) bonds, in linear amides"/>
    <property type="evidence" value="ECO:0007669"/>
    <property type="project" value="TreeGrafter"/>
</dbReference>
<dbReference type="GO" id="GO:0071793">
    <property type="term" value="P:bacillithiol biosynthetic process"/>
    <property type="evidence" value="ECO:0007669"/>
    <property type="project" value="InterPro"/>
</dbReference>
<dbReference type="Pfam" id="PF02585">
    <property type="entry name" value="PIG-L"/>
    <property type="match status" value="1"/>
</dbReference>
<comment type="catalytic activity">
    <reaction evidence="2">
        <text>(S)-malyl N-acetyl-alpha-D-glucosaminide + H2O = (S)-malyl alpha-D-glucosaminide + acetate</text>
        <dbReference type="Rhea" id="RHEA:33411"/>
        <dbReference type="ChEBI" id="CHEBI:15377"/>
        <dbReference type="ChEBI" id="CHEBI:30089"/>
        <dbReference type="ChEBI" id="CHEBI:64870"/>
        <dbReference type="ChEBI" id="CHEBI:64871"/>
    </reaction>
</comment>
<reference evidence="4" key="2">
    <citation type="submission" date="2023-03" db="EMBL/GenBank/DDBJ databases">
        <title>Complete genome sequences of 52 Bacillus and Priestia strains isolated from West-African fermentations and 26 reference strains from the DSMZ collection.</title>
        <authorList>
            <person name="Wiedenbein E.S."/>
            <person name="Canoy T.S."/>
            <person name="Hui Y."/>
            <person name="Parkouda C."/>
            <person name="Dawende C."/>
            <person name="Ametefe E."/>
            <person name="Jespersen L."/>
            <person name="Nielsen D.S."/>
        </authorList>
    </citation>
    <scope>NUCLEOTIDE SEQUENCE</scope>
    <source>
        <strain evidence="4">PRO56</strain>
    </source>
</reference>
<dbReference type="EMBL" id="JXBC01000003">
    <property type="protein sequence ID" value="KIU11376.1"/>
    <property type="molecule type" value="Genomic_DNA"/>
</dbReference>
<evidence type="ECO:0000256" key="2">
    <source>
        <dbReference type="ARBA" id="ARBA00024609"/>
    </source>
</evidence>
<name>A0A0D1L6H5_BACIU</name>
<evidence type="ECO:0000256" key="1">
    <source>
        <dbReference type="ARBA" id="ARBA00001947"/>
    </source>
</evidence>
<dbReference type="InterPro" id="IPR003737">
    <property type="entry name" value="GlcNAc_PI_deacetylase-related"/>
</dbReference>
<evidence type="ECO:0000313" key="5">
    <source>
        <dbReference type="Proteomes" id="UP000032247"/>
    </source>
</evidence>
<dbReference type="Gene3D" id="3.40.50.10320">
    <property type="entry name" value="LmbE-like"/>
    <property type="match status" value="1"/>
</dbReference>
<dbReference type="InterPro" id="IPR024078">
    <property type="entry name" value="LmbE-like_dom_sf"/>
</dbReference>
<accession>A0A0D1L6H5</accession>
<dbReference type="InterPro" id="IPR023842">
    <property type="entry name" value="Bacillithiol_biosynth_BshB1"/>
</dbReference>
<dbReference type="STRING" id="483913.AN935_10940"/>
<comment type="cofactor">
    <cofactor evidence="1">
        <name>Zn(2+)</name>
        <dbReference type="ChEBI" id="CHEBI:29105"/>
    </cofactor>
</comment>
<dbReference type="RefSeq" id="WP_014480112.1">
    <property type="nucleotide sequence ID" value="NZ_BAABSX010000014.1"/>
</dbReference>